<dbReference type="AlphaFoldDB" id="A0A316HAS5"/>
<name>A0A316HAS5_9SPHI</name>
<dbReference type="Proteomes" id="UP000245678">
    <property type="component" value="Unassembled WGS sequence"/>
</dbReference>
<comment type="caution">
    <text evidence="2">The sequence shown here is derived from an EMBL/GenBank/DDBJ whole genome shotgun (WGS) entry which is preliminary data.</text>
</comment>
<proteinExistence type="predicted"/>
<keyword evidence="3" id="KW-1185">Reference proteome</keyword>
<evidence type="ECO:0000313" key="2">
    <source>
        <dbReference type="EMBL" id="PWK77393.1"/>
    </source>
</evidence>
<keyword evidence="1" id="KW-0732">Signal</keyword>
<dbReference type="EMBL" id="QGHA01000005">
    <property type="protein sequence ID" value="PWK77393.1"/>
    <property type="molecule type" value="Genomic_DNA"/>
</dbReference>
<evidence type="ECO:0000256" key="1">
    <source>
        <dbReference type="SAM" id="SignalP"/>
    </source>
</evidence>
<sequence>MHTNSYKSSMKNFTLKAIGAAAIFIFAAGSKASAQGCVAIKGTGGLMTIEHPMEDSSVSEQSWEITASFRYFKSFRHFKGSEEQKQRLIIGNEVINHQSTYDLNLTRNFNRFWSVSLGVPYLINTRSSLYEHGGKERHKSYSNGFGDTRIIASRWLFDSHKTTRGNIQVGLGIKLPTGDDNYMSNFYNVIPSRRPVDQSIQLGDGGVGIIAQFNGYLNFNSHFSGYTNLYYLSNPRNTNNTRTYRETLSATLANEAISSVPDQYLARLGVNYTFGGSLRALTLSAGGRIEGIPVHDLIGKSDAFRRPGYIISVEPSVNYAFKRFNVFASVPIALRRDRTQSVTDKENSAIQGKYVIGDAAFADYAINFGVSFKF</sequence>
<feature type="chain" id="PRO_5016374069" evidence="1">
    <location>
        <begin position="35"/>
        <end position="374"/>
    </location>
</feature>
<protein>
    <submittedName>
        <fullName evidence="2">Uncharacterized protein</fullName>
    </submittedName>
</protein>
<reference evidence="2 3" key="1">
    <citation type="submission" date="2018-05" db="EMBL/GenBank/DDBJ databases">
        <title>Genomic Encyclopedia of Archaeal and Bacterial Type Strains, Phase II (KMG-II): from individual species to whole genera.</title>
        <authorList>
            <person name="Goeker M."/>
        </authorList>
    </citation>
    <scope>NUCLEOTIDE SEQUENCE [LARGE SCALE GENOMIC DNA]</scope>
    <source>
        <strain evidence="2 3">DSM 19975</strain>
    </source>
</reference>
<evidence type="ECO:0000313" key="3">
    <source>
        <dbReference type="Proteomes" id="UP000245678"/>
    </source>
</evidence>
<accession>A0A316HAS5</accession>
<gene>
    <name evidence="2" type="ORF">LX99_03206</name>
</gene>
<organism evidence="2 3">
    <name type="scientific">Mucilaginibacter oryzae</name>
    <dbReference type="NCBI Taxonomy" id="468058"/>
    <lineage>
        <taxon>Bacteria</taxon>
        <taxon>Pseudomonadati</taxon>
        <taxon>Bacteroidota</taxon>
        <taxon>Sphingobacteriia</taxon>
        <taxon>Sphingobacteriales</taxon>
        <taxon>Sphingobacteriaceae</taxon>
        <taxon>Mucilaginibacter</taxon>
    </lineage>
</organism>
<feature type="signal peptide" evidence="1">
    <location>
        <begin position="1"/>
        <end position="34"/>
    </location>
</feature>